<dbReference type="eggNOG" id="COG1399">
    <property type="taxonomic scope" value="Bacteria"/>
</dbReference>
<organism evidence="2 3">
    <name type="scientific">Parachlamydia acanthamoebae (strain UV7)</name>
    <dbReference type="NCBI Taxonomy" id="765952"/>
    <lineage>
        <taxon>Bacteria</taxon>
        <taxon>Pseudomonadati</taxon>
        <taxon>Chlamydiota</taxon>
        <taxon>Chlamydiia</taxon>
        <taxon>Parachlamydiales</taxon>
        <taxon>Parachlamydiaceae</taxon>
        <taxon>Parachlamydia</taxon>
    </lineage>
</organism>
<dbReference type="KEGG" id="puv:PUV_03900"/>
<evidence type="ECO:0000313" key="3">
    <source>
        <dbReference type="Proteomes" id="UP000000495"/>
    </source>
</evidence>
<proteinExistence type="predicted"/>
<evidence type="ECO:0000256" key="1">
    <source>
        <dbReference type="SAM" id="MobiDB-lite"/>
    </source>
</evidence>
<dbReference type="OrthoDB" id="18926at2"/>
<dbReference type="HOGENOM" id="CLU_1739291_0_0_0"/>
<feature type="region of interest" description="Disordered" evidence="1">
    <location>
        <begin position="134"/>
        <end position="157"/>
    </location>
</feature>
<gene>
    <name evidence="2" type="ordered locus">PUV_03900</name>
</gene>
<keyword evidence="3" id="KW-1185">Reference proteome</keyword>
<sequence length="157" mass="17775">MERLFKIYVDRLKTGDKVEIHETVSPDFLDVHEDELSFKKPVVVDGEAYLAGDELILHLQAEAEAHIPCAICNEDVSVGVFLDSFYHAEPLAKIKTGIFDYQELLRESILLETPEFVECEGNCPKREKFKKYLKTNDSSSNGGDPDGHQPFSDLELN</sequence>
<reference key="1">
    <citation type="journal article" date="2011" name="Mol. Biol. Evol.">
        <title>Unity in variety -- the pan-genome of the Chlamydiae.</title>
        <authorList>
            <person name="Collingro A."/>
            <person name="Tischler P."/>
            <person name="Weinmaier T."/>
            <person name="Penz T."/>
            <person name="Heinz E."/>
            <person name="Brunham R.C."/>
            <person name="Read T.D."/>
            <person name="Bavoil P.M."/>
            <person name="Sachse K."/>
            <person name="Kahane S."/>
            <person name="Friedman M.G."/>
            <person name="Rattei T."/>
            <person name="Myers G.S.A."/>
            <person name="Horn M."/>
        </authorList>
    </citation>
    <scope>NUCLEOTIDE SEQUENCE</scope>
    <source>
        <strain>UV7</strain>
    </source>
</reference>
<evidence type="ECO:0000313" key="2">
    <source>
        <dbReference type="EMBL" id="CCB85340.1"/>
    </source>
</evidence>
<evidence type="ECO:0008006" key="4">
    <source>
        <dbReference type="Google" id="ProtNLM"/>
    </source>
</evidence>
<name>F8KWE2_PARAV</name>
<reference evidence="2 3" key="2">
    <citation type="journal article" date="2011" name="Mol. Biol. Evol.">
        <title>Unity in variety--the pan-genome of the Chlamydiae.</title>
        <authorList>
            <person name="Collingro A."/>
            <person name="Tischler P."/>
            <person name="Weinmaier T."/>
            <person name="Penz T."/>
            <person name="Heinz E."/>
            <person name="Brunham R.C."/>
            <person name="Read T.D."/>
            <person name="Bavoil P.M."/>
            <person name="Sachse K."/>
            <person name="Kahane S."/>
            <person name="Friedman M.G."/>
            <person name="Rattei T."/>
            <person name="Myers G.S."/>
            <person name="Horn M."/>
        </authorList>
    </citation>
    <scope>NUCLEOTIDE SEQUENCE [LARGE SCALE GENOMIC DNA]</scope>
    <source>
        <strain evidence="3">UV7</strain>
    </source>
</reference>
<dbReference type="EMBL" id="FR872580">
    <property type="protein sequence ID" value="CCB85340.1"/>
    <property type="molecule type" value="Genomic_DNA"/>
</dbReference>
<protein>
    <recommendedName>
        <fullName evidence="4">DUF177 domain-containing protein</fullName>
    </recommendedName>
</protein>
<accession>F8KWE2</accession>
<dbReference type="STRING" id="765952.PUV_03900"/>
<dbReference type="AlphaFoldDB" id="F8KWE2"/>
<dbReference type="Proteomes" id="UP000000495">
    <property type="component" value="Chromosome"/>
</dbReference>
<dbReference type="RefSeq" id="WP_013924321.1">
    <property type="nucleotide sequence ID" value="NC_015702.1"/>
</dbReference>